<feature type="domain" description="RanBD1" evidence="4">
    <location>
        <begin position="338"/>
        <end position="477"/>
    </location>
</feature>
<dbReference type="AlphaFoldDB" id="A0A8K0X9Y5"/>
<feature type="compositionally biased region" description="Low complexity" evidence="3">
    <location>
        <begin position="233"/>
        <end position="247"/>
    </location>
</feature>
<gene>
    <name evidence="5" type="ORF">B0T11DRAFT_271789</name>
</gene>
<feature type="compositionally biased region" description="Basic and acidic residues" evidence="3">
    <location>
        <begin position="319"/>
        <end position="334"/>
    </location>
</feature>
<dbReference type="OrthoDB" id="185618at2759"/>
<feature type="compositionally biased region" description="Low complexity" evidence="3">
    <location>
        <begin position="202"/>
        <end position="223"/>
    </location>
</feature>
<feature type="compositionally biased region" description="Gly residues" evidence="3">
    <location>
        <begin position="248"/>
        <end position="261"/>
    </location>
</feature>
<feature type="compositionally biased region" description="Basic and acidic residues" evidence="3">
    <location>
        <begin position="15"/>
        <end position="45"/>
    </location>
</feature>
<organism evidence="5 6">
    <name type="scientific">Plectosphaerella cucumerina</name>
    <dbReference type="NCBI Taxonomy" id="40658"/>
    <lineage>
        <taxon>Eukaryota</taxon>
        <taxon>Fungi</taxon>
        <taxon>Dikarya</taxon>
        <taxon>Ascomycota</taxon>
        <taxon>Pezizomycotina</taxon>
        <taxon>Sordariomycetes</taxon>
        <taxon>Hypocreomycetidae</taxon>
        <taxon>Glomerellales</taxon>
        <taxon>Plectosphaerellaceae</taxon>
        <taxon>Plectosphaerella</taxon>
    </lineage>
</organism>
<evidence type="ECO:0000256" key="1">
    <source>
        <dbReference type="ARBA" id="ARBA00004123"/>
    </source>
</evidence>
<dbReference type="PANTHER" id="PTHR23138:SF142">
    <property type="entry name" value="RAN-BINDING PROTEIN 3B-RELATED"/>
    <property type="match status" value="1"/>
</dbReference>
<dbReference type="InterPro" id="IPR011993">
    <property type="entry name" value="PH-like_dom_sf"/>
</dbReference>
<protein>
    <recommendedName>
        <fullName evidence="4">RanBD1 domain-containing protein</fullName>
    </recommendedName>
</protein>
<evidence type="ECO:0000313" key="6">
    <source>
        <dbReference type="Proteomes" id="UP000813385"/>
    </source>
</evidence>
<dbReference type="Proteomes" id="UP000813385">
    <property type="component" value="Unassembled WGS sequence"/>
</dbReference>
<dbReference type="PROSITE" id="PS50196">
    <property type="entry name" value="RANBD1"/>
    <property type="match status" value="1"/>
</dbReference>
<feature type="region of interest" description="Disordered" evidence="3">
    <location>
        <begin position="1"/>
        <end position="170"/>
    </location>
</feature>
<accession>A0A8K0X9Y5</accession>
<dbReference type="PANTHER" id="PTHR23138">
    <property type="entry name" value="RAN BINDING PROTEIN"/>
    <property type="match status" value="1"/>
</dbReference>
<name>A0A8K0X9Y5_9PEZI</name>
<dbReference type="InterPro" id="IPR045255">
    <property type="entry name" value="RanBP1-like"/>
</dbReference>
<feature type="compositionally biased region" description="Basic and acidic residues" evidence="3">
    <location>
        <begin position="91"/>
        <end position="103"/>
    </location>
</feature>
<keyword evidence="6" id="KW-1185">Reference proteome</keyword>
<keyword evidence="2" id="KW-0539">Nucleus</keyword>
<dbReference type="SUPFAM" id="SSF50729">
    <property type="entry name" value="PH domain-like"/>
    <property type="match status" value="1"/>
</dbReference>
<dbReference type="Gene3D" id="2.30.29.30">
    <property type="entry name" value="Pleckstrin-homology domain (PH domain)/Phosphotyrosine-binding domain (PTB)"/>
    <property type="match status" value="1"/>
</dbReference>
<evidence type="ECO:0000259" key="4">
    <source>
        <dbReference type="PROSITE" id="PS50196"/>
    </source>
</evidence>
<comment type="subcellular location">
    <subcellularLocation>
        <location evidence="1">Nucleus</location>
    </subcellularLocation>
</comment>
<proteinExistence type="predicted"/>
<evidence type="ECO:0000313" key="5">
    <source>
        <dbReference type="EMBL" id="KAH7376188.1"/>
    </source>
</evidence>
<feature type="region of interest" description="Disordered" evidence="3">
    <location>
        <begin position="202"/>
        <end position="335"/>
    </location>
</feature>
<comment type="caution">
    <text evidence="5">The sequence shown here is derived from an EMBL/GenBank/DDBJ whole genome shotgun (WGS) entry which is preliminary data.</text>
</comment>
<sequence length="495" mass="51641">MADESPKSDPVGANLKEDADTAAARKELRHTVISEERKAAGDDTSRTTPEGPQDPDTIDHIASPKKKRAREDDANIEPEDLDAQSVASTDSAKDRASRLEPEKKRHRDAAATEAVPASTSKEDDTTESAETAPATEKTTDDTSAAKPIDTTLRPAEDKESKPTSAFASSGFAKLASSTASPFGSVGGGVKTSVFGGSASAASPFASASPFGSASALTSSAPAAKPTLSFGGQASASPFASAKPSANGFGSGASTGFGGFGGSSLQSKPLSSFAKPGESFKSEKPAKPFGAPDSDAEESADEEGGDDGQSDDGGDDVDAKEESDKEEAKVADEKKKKLQRIAFDDGESGETTILAVRAKLYALEKDHGWRERGSGMLKINVPESCVSFEDGVPVPGTFDASGLDEDEDDEEAGQTPRPKVVRLIMRQDSTHRMLLNTVILPAINFQEKNSLKSSGILFTAFEGDGKPVSIQAKMSTQSAKSFMNEIGMIQRELSGN</sequence>
<feature type="compositionally biased region" description="Acidic residues" evidence="3">
    <location>
        <begin position="293"/>
        <end position="318"/>
    </location>
</feature>
<dbReference type="EMBL" id="JAGPXD010000001">
    <property type="protein sequence ID" value="KAH7376188.1"/>
    <property type="molecule type" value="Genomic_DNA"/>
</dbReference>
<dbReference type="SMART" id="SM00160">
    <property type="entry name" value="RanBD"/>
    <property type="match status" value="1"/>
</dbReference>
<evidence type="ECO:0000256" key="3">
    <source>
        <dbReference type="SAM" id="MobiDB-lite"/>
    </source>
</evidence>
<dbReference type="InterPro" id="IPR000156">
    <property type="entry name" value="Ran_bind_dom"/>
</dbReference>
<reference evidence="5" key="1">
    <citation type="journal article" date="2021" name="Nat. Commun.">
        <title>Genetic determinants of endophytism in the Arabidopsis root mycobiome.</title>
        <authorList>
            <person name="Mesny F."/>
            <person name="Miyauchi S."/>
            <person name="Thiergart T."/>
            <person name="Pickel B."/>
            <person name="Atanasova L."/>
            <person name="Karlsson M."/>
            <person name="Huettel B."/>
            <person name="Barry K.W."/>
            <person name="Haridas S."/>
            <person name="Chen C."/>
            <person name="Bauer D."/>
            <person name="Andreopoulos W."/>
            <person name="Pangilinan J."/>
            <person name="LaButti K."/>
            <person name="Riley R."/>
            <person name="Lipzen A."/>
            <person name="Clum A."/>
            <person name="Drula E."/>
            <person name="Henrissat B."/>
            <person name="Kohler A."/>
            <person name="Grigoriev I.V."/>
            <person name="Martin F.M."/>
            <person name="Hacquard S."/>
        </authorList>
    </citation>
    <scope>NUCLEOTIDE SEQUENCE</scope>
    <source>
        <strain evidence="5">MPI-CAGE-AT-0016</strain>
    </source>
</reference>
<evidence type="ECO:0000256" key="2">
    <source>
        <dbReference type="ARBA" id="ARBA00023242"/>
    </source>
</evidence>
<dbReference type="GO" id="GO:0005634">
    <property type="term" value="C:nucleus"/>
    <property type="evidence" value="ECO:0007669"/>
    <property type="project" value="UniProtKB-SubCell"/>
</dbReference>